<accession>D4BKH3</accession>
<reference evidence="8 9" key="1">
    <citation type="submission" date="2010-02" db="EMBL/GenBank/DDBJ databases">
        <authorList>
            <person name="Weinstock G."/>
            <person name="Sodergren E."/>
            <person name="Clifton S."/>
            <person name="Fulton L."/>
            <person name="Fulton B."/>
            <person name="Courtney L."/>
            <person name="Fronick C."/>
            <person name="Harrison M."/>
            <person name="Strong C."/>
            <person name="Farmer C."/>
            <person name="Delahaunty K."/>
            <person name="Markovic C."/>
            <person name="Hall O."/>
            <person name="Minx P."/>
            <person name="Tomlinson C."/>
            <person name="Mitreva M."/>
            <person name="Nelson J."/>
            <person name="Hou S."/>
            <person name="Wollam A."/>
            <person name="Pepin K.H."/>
            <person name="Johnson M."/>
            <person name="Bhonagiri V."/>
            <person name="Zhang X."/>
            <person name="Suruliraj S."/>
            <person name="Warren W."/>
            <person name="Chinwalla A."/>
            <person name="Mardis E.R."/>
            <person name="Wilson R.K."/>
        </authorList>
    </citation>
    <scope>NUCLEOTIDE SEQUENCE [LARGE SCALE GENOMIC DNA]</scope>
    <source>
        <strain evidence="8 9">ATCC 29220</strain>
    </source>
</reference>
<evidence type="ECO:0000256" key="5">
    <source>
        <dbReference type="ARBA" id="ARBA00022989"/>
    </source>
</evidence>
<evidence type="ECO:0000313" key="8">
    <source>
        <dbReference type="EMBL" id="EFE05604.1"/>
    </source>
</evidence>
<dbReference type="RefSeq" id="WP_006688191.1">
    <property type="nucleotide sequence ID" value="NZ_GG730303.1"/>
</dbReference>
<keyword evidence="6 7" id="KW-0472">Membrane</keyword>
<dbReference type="InterPro" id="IPR006135">
    <property type="entry name" value="T3SS_substrate_exporter"/>
</dbReference>
<dbReference type="EMBL" id="ABWL02000031">
    <property type="protein sequence ID" value="EFE05604.1"/>
    <property type="molecule type" value="Genomic_DNA"/>
</dbReference>
<keyword evidence="5 7" id="KW-1133">Transmembrane helix</keyword>
<evidence type="ECO:0000256" key="2">
    <source>
        <dbReference type="ARBA" id="ARBA00010690"/>
    </source>
</evidence>
<comment type="similarity">
    <text evidence="2">Belongs to the type III secretion exporter family.</text>
</comment>
<name>D4BKH3_9ENTR</name>
<comment type="caution">
    <text evidence="8">The sequence shown here is derived from an EMBL/GenBank/DDBJ whole genome shotgun (WGS) entry which is preliminary data.</text>
</comment>
<dbReference type="HOGENOM" id="CLU_041013_1_2_6"/>
<feature type="transmembrane region" description="Helical" evidence="7">
    <location>
        <begin position="183"/>
        <end position="205"/>
    </location>
</feature>
<dbReference type="Gene3D" id="3.40.1690.10">
    <property type="entry name" value="secretion proteins EscU"/>
    <property type="match status" value="1"/>
</dbReference>
<dbReference type="GO" id="GO:0009306">
    <property type="term" value="P:protein secretion"/>
    <property type="evidence" value="ECO:0007669"/>
    <property type="project" value="InterPro"/>
</dbReference>
<dbReference type="AlphaFoldDB" id="D4BKH3"/>
<dbReference type="PRINTS" id="PR00950">
    <property type="entry name" value="TYPE3IMSPROT"/>
</dbReference>
<dbReference type="NCBIfam" id="TIGR01404">
    <property type="entry name" value="FlhB_rel_III"/>
    <property type="match status" value="1"/>
</dbReference>
<dbReference type="Pfam" id="PF01312">
    <property type="entry name" value="Bac_export_2"/>
    <property type="match status" value="1"/>
</dbReference>
<evidence type="ECO:0000256" key="4">
    <source>
        <dbReference type="ARBA" id="ARBA00022692"/>
    </source>
</evidence>
<protein>
    <submittedName>
        <fullName evidence="8">Type III secretion protein, YscU/HrpY family</fullName>
    </submittedName>
</protein>
<dbReference type="InterPro" id="IPR006307">
    <property type="entry name" value="BsaZ-like"/>
</dbReference>
<feature type="transmembrane region" description="Helical" evidence="7">
    <location>
        <begin position="144"/>
        <end position="163"/>
    </location>
</feature>
<dbReference type="SUPFAM" id="SSF160544">
    <property type="entry name" value="EscU C-terminal domain-like"/>
    <property type="match status" value="1"/>
</dbReference>
<dbReference type="PANTHER" id="PTHR30531:SF6">
    <property type="entry name" value="SECRETION SYSTEM APPARATUS PROTEIN SSAU"/>
    <property type="match status" value="1"/>
</dbReference>
<dbReference type="PANTHER" id="PTHR30531">
    <property type="entry name" value="FLAGELLAR BIOSYNTHETIC PROTEIN FLHB"/>
    <property type="match status" value="1"/>
</dbReference>
<evidence type="ECO:0000256" key="1">
    <source>
        <dbReference type="ARBA" id="ARBA00004651"/>
    </source>
</evidence>
<evidence type="ECO:0000256" key="7">
    <source>
        <dbReference type="SAM" id="Phobius"/>
    </source>
</evidence>
<proteinExistence type="inferred from homology"/>
<evidence type="ECO:0000256" key="6">
    <source>
        <dbReference type="ARBA" id="ARBA00023136"/>
    </source>
</evidence>
<dbReference type="InterPro" id="IPR029025">
    <property type="entry name" value="T3SS_substrate_exporter_C"/>
</dbReference>
<feature type="transmembrane region" description="Helical" evidence="7">
    <location>
        <begin position="67"/>
        <end position="84"/>
    </location>
</feature>
<organism evidence="8 9">
    <name type="scientific">Citrobacter youngae ATCC 29220</name>
    <dbReference type="NCBI Taxonomy" id="500640"/>
    <lineage>
        <taxon>Bacteria</taxon>
        <taxon>Pseudomonadati</taxon>
        <taxon>Pseudomonadota</taxon>
        <taxon>Gammaproteobacteria</taxon>
        <taxon>Enterobacterales</taxon>
        <taxon>Enterobacteriaceae</taxon>
        <taxon>Citrobacter</taxon>
        <taxon>Citrobacter freundii complex</taxon>
    </lineage>
</organism>
<feature type="transmembrane region" description="Helical" evidence="7">
    <location>
        <begin position="90"/>
        <end position="111"/>
    </location>
</feature>
<dbReference type="Proteomes" id="UP000003880">
    <property type="component" value="Unassembled WGS sequence"/>
</dbReference>
<keyword evidence="3" id="KW-1003">Cell membrane</keyword>
<keyword evidence="4 7" id="KW-0812">Transmembrane</keyword>
<sequence>MSGEKTQAPTSKKIRDAREEGQVAKTAELAAGVQLAVILMYLYLWGDDIWQDLSDLLLFTIDKMNDPLPIAFAGFISMFGKFVFEDLIFLFAVLFFASMSAYLAQIGFLFSGKAMMPKLDKLDVVKNLKNIFSVKSLVELLKNLVKMTIIGSVFYYLFCRYIPSLRNMVYIEPADAMQVTLKIIFWLWGGLVLCYIVFSLADYAYQRYELMKNLRMSHEEVKQEYKEMEGSAEVKSHRKSLHQEIQSGSLANTVKKSSAVIRNPTHLAICIYYDENITPLPVITAKGADLIARYIVDIAEKAGVPVIENVPLARGLNKEIKTGDYISPPFFSAISEILLLIKEFSVR</sequence>
<dbReference type="NCBIfam" id="NF009364">
    <property type="entry name" value="PRK12721.1"/>
    <property type="match status" value="1"/>
</dbReference>
<evidence type="ECO:0000313" key="9">
    <source>
        <dbReference type="Proteomes" id="UP000003880"/>
    </source>
</evidence>
<feature type="transmembrane region" description="Helical" evidence="7">
    <location>
        <begin position="29"/>
        <end position="46"/>
    </location>
</feature>
<dbReference type="GO" id="GO:0005886">
    <property type="term" value="C:plasma membrane"/>
    <property type="evidence" value="ECO:0007669"/>
    <property type="project" value="UniProtKB-SubCell"/>
</dbReference>
<gene>
    <name evidence="8" type="ORF">CIT292_11050</name>
</gene>
<dbReference type="eggNOG" id="COG4792">
    <property type="taxonomic scope" value="Bacteria"/>
</dbReference>
<evidence type="ECO:0000256" key="3">
    <source>
        <dbReference type="ARBA" id="ARBA00022475"/>
    </source>
</evidence>
<comment type="subcellular location">
    <subcellularLocation>
        <location evidence="1">Cell membrane</location>
        <topology evidence="1">Multi-pass membrane protein</topology>
    </subcellularLocation>
</comment>